<keyword evidence="2" id="KW-1185">Reference proteome</keyword>
<dbReference type="GO" id="GO:0016301">
    <property type="term" value="F:kinase activity"/>
    <property type="evidence" value="ECO:0007669"/>
    <property type="project" value="UniProtKB-KW"/>
</dbReference>
<proteinExistence type="predicted"/>
<name>A0A5N5H9F5_9ROSA</name>
<evidence type="ECO:0000313" key="2">
    <source>
        <dbReference type="Proteomes" id="UP000327157"/>
    </source>
</evidence>
<protein>
    <submittedName>
        <fullName evidence="1">LRR receptor-like serine/threonine-protein kinase RKF3</fullName>
    </submittedName>
</protein>
<keyword evidence="1" id="KW-0675">Receptor</keyword>
<gene>
    <name evidence="1" type="ORF">D8674_025395</name>
</gene>
<accession>A0A5N5H9F5</accession>
<sequence>MAIHFRETSCRRRHPAGLGGVGWGEEVAGAAEVLEVDEAKALDEVLASGVEIVTAAVMGDHSLISNPRELRQYSLGGPTKLQLHRAPTMTFVLQTFEEGPALAVVRFL</sequence>
<organism evidence="1 2">
    <name type="scientific">Pyrus ussuriensis x Pyrus communis</name>
    <dbReference type="NCBI Taxonomy" id="2448454"/>
    <lineage>
        <taxon>Eukaryota</taxon>
        <taxon>Viridiplantae</taxon>
        <taxon>Streptophyta</taxon>
        <taxon>Embryophyta</taxon>
        <taxon>Tracheophyta</taxon>
        <taxon>Spermatophyta</taxon>
        <taxon>Magnoliopsida</taxon>
        <taxon>eudicotyledons</taxon>
        <taxon>Gunneridae</taxon>
        <taxon>Pentapetalae</taxon>
        <taxon>rosids</taxon>
        <taxon>fabids</taxon>
        <taxon>Rosales</taxon>
        <taxon>Rosaceae</taxon>
        <taxon>Amygdaloideae</taxon>
        <taxon>Maleae</taxon>
        <taxon>Pyrus</taxon>
    </lineage>
</organism>
<reference evidence="1 2" key="3">
    <citation type="submission" date="2019-11" db="EMBL/GenBank/DDBJ databases">
        <title>A de novo genome assembly of a pear dwarfing rootstock.</title>
        <authorList>
            <person name="Wang F."/>
            <person name="Wang J."/>
            <person name="Li S."/>
            <person name="Zhang Y."/>
            <person name="Fang M."/>
            <person name="Ma L."/>
            <person name="Zhao Y."/>
            <person name="Jiang S."/>
        </authorList>
    </citation>
    <scope>NUCLEOTIDE SEQUENCE [LARGE SCALE GENOMIC DNA]</scope>
    <source>
        <strain evidence="1">S2</strain>
        <tissue evidence="1">Leaf</tissue>
    </source>
</reference>
<reference evidence="2" key="2">
    <citation type="submission" date="2019-10" db="EMBL/GenBank/DDBJ databases">
        <title>A de novo genome assembly of a pear dwarfing rootstock.</title>
        <authorList>
            <person name="Wang F."/>
            <person name="Wang J."/>
            <person name="Li S."/>
            <person name="Zhang Y."/>
            <person name="Fang M."/>
            <person name="Ma L."/>
            <person name="Zhao Y."/>
            <person name="Jiang S."/>
        </authorList>
    </citation>
    <scope>NUCLEOTIDE SEQUENCE [LARGE SCALE GENOMIC DNA]</scope>
</reference>
<comment type="caution">
    <text evidence="1">The sequence shown here is derived from an EMBL/GenBank/DDBJ whole genome shotgun (WGS) entry which is preliminary data.</text>
</comment>
<dbReference type="EMBL" id="SMOL01000231">
    <property type="protein sequence ID" value="KAB2623213.1"/>
    <property type="molecule type" value="Genomic_DNA"/>
</dbReference>
<keyword evidence="1" id="KW-0808">Transferase</keyword>
<reference evidence="1 2" key="1">
    <citation type="submission" date="2019-09" db="EMBL/GenBank/DDBJ databases">
        <authorList>
            <person name="Ou C."/>
        </authorList>
    </citation>
    <scope>NUCLEOTIDE SEQUENCE [LARGE SCALE GENOMIC DNA]</scope>
    <source>
        <strain evidence="1">S2</strain>
        <tissue evidence="1">Leaf</tissue>
    </source>
</reference>
<dbReference type="AlphaFoldDB" id="A0A5N5H9F5"/>
<dbReference type="Proteomes" id="UP000327157">
    <property type="component" value="Chromosome 4"/>
</dbReference>
<keyword evidence="1" id="KW-0418">Kinase</keyword>
<evidence type="ECO:0000313" key="1">
    <source>
        <dbReference type="EMBL" id="KAB2623213.1"/>
    </source>
</evidence>